<organism evidence="2 3">
    <name type="scientific">Candidatus Mycobacterium wuenschmannii</name>
    <dbReference type="NCBI Taxonomy" id="3027808"/>
    <lineage>
        <taxon>Bacteria</taxon>
        <taxon>Bacillati</taxon>
        <taxon>Actinomycetota</taxon>
        <taxon>Actinomycetes</taxon>
        <taxon>Mycobacteriales</taxon>
        <taxon>Mycobacteriaceae</taxon>
        <taxon>Mycobacterium</taxon>
    </lineage>
</organism>
<feature type="compositionally biased region" description="Basic and acidic residues" evidence="1">
    <location>
        <begin position="1"/>
        <end position="11"/>
    </location>
</feature>
<feature type="region of interest" description="Disordered" evidence="1">
    <location>
        <begin position="1"/>
        <end position="73"/>
    </location>
</feature>
<name>A0ABY8W4V0_9MYCO</name>
<gene>
    <name evidence="2" type="ORF">PT015_08445</name>
</gene>
<accession>A0ABY8W4V0</accession>
<sequence length="73" mass="8249">MNDRPTNRIDRTSPGWPRSDDDRTQRAYQQTGSAIPPTSKMQRRDSGDSTQTSAQAWSQDSGDSGYYRESGDY</sequence>
<dbReference type="RefSeq" id="WP_285190183.1">
    <property type="nucleotide sequence ID" value="NZ_CP126981.1"/>
</dbReference>
<evidence type="ECO:0000313" key="3">
    <source>
        <dbReference type="Proteomes" id="UP001236585"/>
    </source>
</evidence>
<protein>
    <submittedName>
        <fullName evidence="2">Uncharacterized protein</fullName>
    </submittedName>
</protein>
<evidence type="ECO:0000256" key="1">
    <source>
        <dbReference type="SAM" id="MobiDB-lite"/>
    </source>
</evidence>
<feature type="compositionally biased region" description="Polar residues" evidence="1">
    <location>
        <begin position="48"/>
        <end position="62"/>
    </location>
</feature>
<dbReference type="Proteomes" id="UP001236585">
    <property type="component" value="Chromosome"/>
</dbReference>
<keyword evidence="3" id="KW-1185">Reference proteome</keyword>
<evidence type="ECO:0000313" key="2">
    <source>
        <dbReference type="EMBL" id="WIM89453.1"/>
    </source>
</evidence>
<dbReference type="EMBL" id="CP126981">
    <property type="protein sequence ID" value="WIM89453.1"/>
    <property type="molecule type" value="Genomic_DNA"/>
</dbReference>
<reference evidence="2 3" key="1">
    <citation type="journal article" date="2023" name="Microbiol. Resour. Announc.">
        <title>Complete Genome Sequence of Mycobacterium wuenschmanii, a novel Nontuberculous Mycobacterium Isolated from a captive population of Amazon Milk Frogs.</title>
        <authorList>
            <person name="Hicks J."/>
            <person name="Zeineldin M."/>
            <person name="Ward H."/>
            <person name="Wuenschmann A."/>
            <person name="Camp P."/>
            <person name="Farrell D."/>
            <person name="Lehman K."/>
            <person name="Thacker T."/>
            <person name="Cuthbert E."/>
        </authorList>
    </citation>
    <scope>NUCLEOTIDE SEQUENCE [LARGE SCALE GENOMIC DNA]</scope>
    <source>
        <strain evidence="2 3">Wuenschmanii</strain>
    </source>
</reference>
<proteinExistence type="predicted"/>